<gene>
    <name evidence="2" type="ORF">AVDCRST_MAG62-833</name>
</gene>
<sequence>MRIGVLTFHRCINYGSYWQARALVEGLNARGHQAVLLDHQSSEVTWREWRCAFQPTLPHPTPRTDFARYAAKARRFLEAFKLLPESKPFALDNPHELERFDTVVVGSDEVWNLKHPWYGGRPLFFGEGLNAERVVSYAASFGSHDSGEGLHALYAERLRGFHAISVRDENSRRHVQQALQFDPALVLDPVLQFPDVSKVDAAASAEPYLLLYGHGFPAWYLREVRAAADARRIKLVSVGYRNPAADEQWLSAGPIEFARAVAGASGMATNFFHGCVFALLTGKPFAAVSMPYRFHKLRDLAAAVGADRHLLWEPARTGQIGDLLAAPLDPTIGRNIAALRLRSNAYLDAALA</sequence>
<organism evidence="2">
    <name type="scientific">uncultured Sphingomonas sp</name>
    <dbReference type="NCBI Taxonomy" id="158754"/>
    <lineage>
        <taxon>Bacteria</taxon>
        <taxon>Pseudomonadati</taxon>
        <taxon>Pseudomonadota</taxon>
        <taxon>Alphaproteobacteria</taxon>
        <taxon>Sphingomonadales</taxon>
        <taxon>Sphingomonadaceae</taxon>
        <taxon>Sphingomonas</taxon>
        <taxon>environmental samples</taxon>
    </lineage>
</organism>
<protein>
    <recommendedName>
        <fullName evidence="1">Polysaccharide pyruvyl transferase domain-containing protein</fullName>
    </recommendedName>
</protein>
<reference evidence="2" key="1">
    <citation type="submission" date="2020-02" db="EMBL/GenBank/DDBJ databases">
        <authorList>
            <person name="Meier V. D."/>
        </authorList>
    </citation>
    <scope>NUCLEOTIDE SEQUENCE</scope>
    <source>
        <strain evidence="2">AVDCRST_MAG62</strain>
    </source>
</reference>
<dbReference type="AlphaFoldDB" id="A0A6J4T901"/>
<dbReference type="InterPro" id="IPR007345">
    <property type="entry name" value="Polysacch_pyruvyl_Trfase"/>
</dbReference>
<name>A0A6J4T901_9SPHN</name>
<dbReference type="EMBL" id="CADCWB010000103">
    <property type="protein sequence ID" value="CAA9516383.1"/>
    <property type="molecule type" value="Genomic_DNA"/>
</dbReference>
<dbReference type="Pfam" id="PF04230">
    <property type="entry name" value="PS_pyruv_trans"/>
    <property type="match status" value="1"/>
</dbReference>
<evidence type="ECO:0000259" key="1">
    <source>
        <dbReference type="Pfam" id="PF04230"/>
    </source>
</evidence>
<feature type="domain" description="Polysaccharide pyruvyl transferase" evidence="1">
    <location>
        <begin position="13"/>
        <end position="289"/>
    </location>
</feature>
<accession>A0A6J4T901</accession>
<evidence type="ECO:0000313" key="2">
    <source>
        <dbReference type="EMBL" id="CAA9516383.1"/>
    </source>
</evidence>
<proteinExistence type="predicted"/>